<dbReference type="Proteomes" id="UP000316639">
    <property type="component" value="Unassembled WGS sequence"/>
</dbReference>
<dbReference type="RefSeq" id="WP_146356415.1">
    <property type="nucleotide sequence ID" value="NZ_VOBR01000021.1"/>
</dbReference>
<organism evidence="2 3">
    <name type="scientific">Lentzea tibetensis</name>
    <dbReference type="NCBI Taxonomy" id="2591470"/>
    <lineage>
        <taxon>Bacteria</taxon>
        <taxon>Bacillati</taxon>
        <taxon>Actinomycetota</taxon>
        <taxon>Actinomycetes</taxon>
        <taxon>Pseudonocardiales</taxon>
        <taxon>Pseudonocardiaceae</taxon>
        <taxon>Lentzea</taxon>
    </lineage>
</organism>
<protein>
    <submittedName>
        <fullName evidence="2">Uncharacterized protein</fullName>
    </submittedName>
</protein>
<keyword evidence="1" id="KW-0472">Membrane</keyword>
<evidence type="ECO:0000256" key="1">
    <source>
        <dbReference type="SAM" id="Phobius"/>
    </source>
</evidence>
<evidence type="ECO:0000313" key="3">
    <source>
        <dbReference type="Proteomes" id="UP000316639"/>
    </source>
</evidence>
<name>A0A563EMH4_9PSEU</name>
<dbReference type="EMBL" id="VOBR01000021">
    <property type="protein sequence ID" value="TWP48263.1"/>
    <property type="molecule type" value="Genomic_DNA"/>
</dbReference>
<accession>A0A563EMH4</accession>
<proteinExistence type="predicted"/>
<dbReference type="AlphaFoldDB" id="A0A563EMH4"/>
<keyword evidence="3" id="KW-1185">Reference proteome</keyword>
<sequence length="68" mass="7192">MNVDQEQARVRPLCESPLVIFSVSAAVAVLIGVLPHLWLNNPSWAFVVAGVLVGALIITVALAPGRKC</sequence>
<gene>
    <name evidence="2" type="ORF">FKR81_28630</name>
</gene>
<comment type="caution">
    <text evidence="2">The sequence shown here is derived from an EMBL/GenBank/DDBJ whole genome shotgun (WGS) entry which is preliminary data.</text>
</comment>
<reference evidence="2 3" key="1">
    <citation type="submission" date="2019-07" db="EMBL/GenBank/DDBJ databases">
        <title>Lentzea xizangensis sp. nov., isolated from Qinghai-Tibetan Plateau Soils.</title>
        <authorList>
            <person name="Huang J."/>
        </authorList>
    </citation>
    <scope>NUCLEOTIDE SEQUENCE [LARGE SCALE GENOMIC DNA]</scope>
    <source>
        <strain evidence="2 3">FXJ1.1311</strain>
    </source>
</reference>
<feature type="transmembrane region" description="Helical" evidence="1">
    <location>
        <begin position="44"/>
        <end position="63"/>
    </location>
</feature>
<evidence type="ECO:0000313" key="2">
    <source>
        <dbReference type="EMBL" id="TWP48263.1"/>
    </source>
</evidence>
<keyword evidence="1" id="KW-1133">Transmembrane helix</keyword>
<feature type="transmembrane region" description="Helical" evidence="1">
    <location>
        <begin position="18"/>
        <end position="38"/>
    </location>
</feature>
<keyword evidence="1" id="KW-0812">Transmembrane</keyword>